<evidence type="ECO:0000259" key="1">
    <source>
        <dbReference type="SMART" id="SM00873"/>
    </source>
</evidence>
<dbReference type="Proteomes" id="UP000006001">
    <property type="component" value="Unassembled WGS sequence"/>
</dbReference>
<dbReference type="Gene3D" id="3.50.40.10">
    <property type="entry name" value="Phenylalanyl-trna Synthetase, Chain B, domain 3"/>
    <property type="match status" value="1"/>
</dbReference>
<evidence type="ECO:0000313" key="2">
    <source>
        <dbReference type="EMBL" id="EEZ60708.1"/>
    </source>
</evidence>
<dbReference type="Pfam" id="PF03483">
    <property type="entry name" value="B3_4"/>
    <property type="match status" value="1"/>
</dbReference>
<evidence type="ECO:0000313" key="3">
    <source>
        <dbReference type="Proteomes" id="UP000006001"/>
    </source>
</evidence>
<organism evidence="2 3">
    <name type="scientific">Slackia exigua (strain ATCC 700122 / DSM 15923 / CIP 105133 / JCM 11022 / KCTC 5966 / S-7)</name>
    <dbReference type="NCBI Taxonomy" id="649764"/>
    <lineage>
        <taxon>Bacteria</taxon>
        <taxon>Bacillati</taxon>
        <taxon>Actinomycetota</taxon>
        <taxon>Coriobacteriia</taxon>
        <taxon>Eggerthellales</taxon>
        <taxon>Eggerthellaceae</taxon>
        <taxon>Slackia</taxon>
    </lineage>
</organism>
<dbReference type="GO" id="GO:0004826">
    <property type="term" value="F:phenylalanine-tRNA ligase activity"/>
    <property type="evidence" value="ECO:0007669"/>
    <property type="project" value="InterPro"/>
</dbReference>
<dbReference type="AlphaFoldDB" id="D0WI41"/>
<dbReference type="STRING" id="649764.HMPREF0762_01513"/>
<dbReference type="SMART" id="SM00873">
    <property type="entry name" value="B3_4"/>
    <property type="match status" value="1"/>
</dbReference>
<sequence length="241" mass="27168">MQTPMKEVAMKLLVDESIAKLGIESVVIGIARDVDPNAPLPDSFLKKQKDMEDWALGCTMDDVLDLPVVRGYTDLLKRVKRSVKKNPPTVPALIRNIQHRGSIPHINSVIDIYNVESLRSRLAIGGHDLDKVDERIEFTINKEEDSFLPILSAEKHVAETDYVYRDAKGIMAWLDVRDGENYKFDDATKNAIFIIQGNAETSAEYRLEALERIRDDLAACMPNVKFETYVVHAGEELDVQG</sequence>
<reference evidence="2" key="1">
    <citation type="submission" date="2009-10" db="EMBL/GenBank/DDBJ databases">
        <authorList>
            <person name="Weinstock G."/>
            <person name="Sodergren E."/>
            <person name="Clifton S."/>
            <person name="Fulton L."/>
            <person name="Fulton B."/>
            <person name="Courtney L."/>
            <person name="Fronick C."/>
            <person name="Harrison M."/>
            <person name="Strong C."/>
            <person name="Farmer C."/>
            <person name="Delahaunty K."/>
            <person name="Markovic C."/>
            <person name="Hall O."/>
            <person name="Minx P."/>
            <person name="Tomlinson C."/>
            <person name="Mitreva M."/>
            <person name="Nelson J."/>
            <person name="Hou S."/>
            <person name="Wollam A."/>
            <person name="Pepin K.H."/>
            <person name="Johnson M."/>
            <person name="Bhonagiri V."/>
            <person name="Nash W.E."/>
            <person name="Warren W."/>
            <person name="Chinwalla A."/>
            <person name="Mardis E.R."/>
            <person name="Wilson R.K."/>
        </authorList>
    </citation>
    <scope>NUCLEOTIDE SEQUENCE [LARGE SCALE GENOMIC DNA]</scope>
    <source>
        <strain evidence="2">ATCC 700122</strain>
    </source>
</reference>
<dbReference type="GO" id="GO:0003723">
    <property type="term" value="F:RNA binding"/>
    <property type="evidence" value="ECO:0007669"/>
    <property type="project" value="InterPro"/>
</dbReference>
<keyword evidence="3" id="KW-1185">Reference proteome</keyword>
<dbReference type="EMBL" id="ACUX02000016">
    <property type="protein sequence ID" value="EEZ60708.1"/>
    <property type="molecule type" value="Genomic_DNA"/>
</dbReference>
<comment type="caution">
    <text evidence="2">The sequence shown here is derived from an EMBL/GenBank/DDBJ whole genome shotgun (WGS) entry which is preliminary data.</text>
</comment>
<dbReference type="InterPro" id="IPR005146">
    <property type="entry name" value="B3/B4_tRNA-bd"/>
</dbReference>
<name>D0WI41_SLAES</name>
<feature type="domain" description="B3/B4 tRNA-binding" evidence="1">
    <location>
        <begin position="71"/>
        <end position="222"/>
    </location>
</feature>
<dbReference type="InterPro" id="IPR020825">
    <property type="entry name" value="Phe-tRNA_synthase-like_B3/B4"/>
</dbReference>
<dbReference type="PANTHER" id="PTHR39209:SF2">
    <property type="entry name" value="CYTOPLASMIC PROTEIN"/>
    <property type="match status" value="1"/>
</dbReference>
<dbReference type="eggNOG" id="COG3382">
    <property type="taxonomic scope" value="Bacteria"/>
</dbReference>
<proteinExistence type="predicted"/>
<dbReference type="SUPFAM" id="SSF56037">
    <property type="entry name" value="PheT/TilS domain"/>
    <property type="match status" value="1"/>
</dbReference>
<gene>
    <name evidence="2" type="ORF">HMPREF0762_01513</name>
</gene>
<accession>D0WI41</accession>
<dbReference type="HOGENOM" id="CLU_1199217_0_0_11"/>
<dbReference type="PANTHER" id="PTHR39209">
    <property type="match status" value="1"/>
</dbReference>
<protein>
    <recommendedName>
        <fullName evidence="1">B3/B4 tRNA-binding domain-containing protein</fullName>
    </recommendedName>
</protein>